<dbReference type="InterPro" id="IPR051607">
    <property type="entry name" value="Metallo-dep_hydrolases"/>
</dbReference>
<dbReference type="EMBL" id="BAABZQ010000001">
    <property type="protein sequence ID" value="GAA6499536.1"/>
    <property type="molecule type" value="Genomic_DNA"/>
</dbReference>
<evidence type="ECO:0000313" key="6">
    <source>
        <dbReference type="EMBL" id="GAA6499536.1"/>
    </source>
</evidence>
<dbReference type="PANTHER" id="PTHR11271:SF6">
    <property type="entry name" value="GUANINE DEAMINASE"/>
    <property type="match status" value="1"/>
</dbReference>
<evidence type="ECO:0000259" key="5">
    <source>
        <dbReference type="Pfam" id="PF01979"/>
    </source>
</evidence>
<dbReference type="PANTHER" id="PTHR11271">
    <property type="entry name" value="GUANINE DEAMINASE"/>
    <property type="match status" value="1"/>
</dbReference>
<gene>
    <name evidence="6" type="ORF">K340107D12_23520</name>
</gene>
<proteinExistence type="predicted"/>
<dbReference type="InterPro" id="IPR011059">
    <property type="entry name" value="Metal-dep_hydrolase_composite"/>
</dbReference>
<protein>
    <submittedName>
        <fullName evidence="6">Amidohydrolase family protein</fullName>
    </submittedName>
</protein>
<dbReference type="Pfam" id="PF01979">
    <property type="entry name" value="Amidohydro_1"/>
    <property type="match status" value="1"/>
</dbReference>
<evidence type="ECO:0000256" key="3">
    <source>
        <dbReference type="ARBA" id="ARBA00022801"/>
    </source>
</evidence>
<dbReference type="InterPro" id="IPR006680">
    <property type="entry name" value="Amidohydro-rel"/>
</dbReference>
<keyword evidence="7" id="KW-1185">Reference proteome</keyword>
<evidence type="ECO:0000256" key="4">
    <source>
        <dbReference type="ARBA" id="ARBA00022833"/>
    </source>
</evidence>
<dbReference type="Gene3D" id="3.20.20.140">
    <property type="entry name" value="Metal-dependent hydrolases"/>
    <property type="match status" value="1"/>
</dbReference>
<dbReference type="InterPro" id="IPR032466">
    <property type="entry name" value="Metal_Hydrolase"/>
</dbReference>
<keyword evidence="4" id="KW-0862">Zinc</keyword>
<feature type="domain" description="Amidohydrolase-related" evidence="5">
    <location>
        <begin position="65"/>
        <end position="427"/>
    </location>
</feature>
<comment type="caution">
    <text evidence="6">The sequence shown here is derived from an EMBL/GenBank/DDBJ whole genome shotgun (WGS) entry which is preliminary data.</text>
</comment>
<evidence type="ECO:0000313" key="7">
    <source>
        <dbReference type="Proteomes" id="UP001600941"/>
    </source>
</evidence>
<reference evidence="6 7" key="1">
    <citation type="submission" date="2024-04" db="EMBL/GenBank/DDBJ databases">
        <title>Defined microbial consortia suppress multidrug-resistant proinflammatory Enterobacteriaceae via ecological control.</title>
        <authorList>
            <person name="Furuichi M."/>
            <person name="Kawaguchi T."/>
            <person name="Pust M."/>
            <person name="Yasuma K."/>
            <person name="Plichta D."/>
            <person name="Hasegawa N."/>
            <person name="Ohya T."/>
            <person name="Bhattarai S."/>
            <person name="Sasajima S."/>
            <person name="Aoto Y."/>
            <person name="Tuganbaev T."/>
            <person name="Yaginuma M."/>
            <person name="Ueda M."/>
            <person name="Okahashi N."/>
            <person name="Amafuji K."/>
            <person name="Kiridooshi Y."/>
            <person name="Sugita K."/>
            <person name="Strazar M."/>
            <person name="Skelly A."/>
            <person name="Suda W."/>
            <person name="Hattori M."/>
            <person name="Nakamoto N."/>
            <person name="Caballero S."/>
            <person name="Norman J."/>
            <person name="Olle B."/>
            <person name="Tanoue T."/>
            <person name="Arita M."/>
            <person name="Bucci V."/>
            <person name="Atarashi K."/>
            <person name="Xavier R."/>
            <person name="Honda K."/>
        </authorList>
    </citation>
    <scope>NUCLEOTIDE SEQUENCE [LARGE SCALE GENOMIC DNA]</scope>
    <source>
        <strain evidence="7">k34-0107-D12</strain>
    </source>
</reference>
<dbReference type="SUPFAM" id="SSF51556">
    <property type="entry name" value="Metallo-dependent hydrolases"/>
    <property type="match status" value="1"/>
</dbReference>
<dbReference type="Proteomes" id="UP001600941">
    <property type="component" value="Unassembled WGS sequence"/>
</dbReference>
<keyword evidence="3" id="KW-0378">Hydrolase</keyword>
<sequence length="433" mass="48697">MRKEENRADTFILKGNICYSETAETVRTVPNAYLVCREGICQGVFEELPEEWRDFPLTDCGNALILPGLVDLHLHAPQYAFTGLGMDMELLEWLDTRTFPEEGKYGDMAYAEKAYGIFTEDLKNSATTRACIFATRHVPATILLMDMLEGSGLKTMVGKVNMDRNAPDYLCEESAEKSALDTRLWLKEVNGRYKNVRPILTPRFIPSCSDDLMKMLSEIRKEYDLPIQSHLSENKGEIAWVKELCPWSSFYGDAYEQFGMFGGNYPAVMAHCVHPTEEEIVLMRKNGVFAAHCPHSNTDLSSGVAPIRRYLDEGIHVGLGSDIAGGHVLSLFQVMVGAVQASKLRWRLEDDTQKPLTVDEVFYLGTKGGGAFFGQVGSFEKGYEFDAVIMDDSRLKTPRKLTLKERLERVVYLSDDRDVIGKYVAGRKIFAAI</sequence>
<keyword evidence="2" id="KW-0479">Metal-binding</keyword>
<dbReference type="SUPFAM" id="SSF51338">
    <property type="entry name" value="Composite domain of metallo-dependent hydrolases"/>
    <property type="match status" value="1"/>
</dbReference>
<dbReference type="RefSeq" id="WP_227210107.1">
    <property type="nucleotide sequence ID" value="NZ_BAABZQ010000001.1"/>
</dbReference>
<evidence type="ECO:0000256" key="2">
    <source>
        <dbReference type="ARBA" id="ARBA00022723"/>
    </source>
</evidence>
<accession>A0ABQ0BSL8</accession>
<organism evidence="6 7">
    <name type="scientific">Blautia parvula</name>
    <dbReference type="NCBI Taxonomy" id="2877527"/>
    <lineage>
        <taxon>Bacteria</taxon>
        <taxon>Bacillati</taxon>
        <taxon>Bacillota</taxon>
        <taxon>Clostridia</taxon>
        <taxon>Lachnospirales</taxon>
        <taxon>Lachnospiraceae</taxon>
        <taxon>Blautia</taxon>
    </lineage>
</organism>
<name>A0ABQ0BSL8_9FIRM</name>
<comment type="cofactor">
    <cofactor evidence="1">
        <name>Zn(2+)</name>
        <dbReference type="ChEBI" id="CHEBI:29105"/>
    </cofactor>
</comment>
<evidence type="ECO:0000256" key="1">
    <source>
        <dbReference type="ARBA" id="ARBA00001947"/>
    </source>
</evidence>
<dbReference type="Gene3D" id="2.30.40.10">
    <property type="entry name" value="Urease, subunit C, domain 1"/>
    <property type="match status" value="1"/>
</dbReference>